<proteinExistence type="predicted"/>
<sequence>MEYWTTVGTAIAGLMIARTMFQEYLPQRFRSFFARFINRFIGFFSPHIEITFQELTGERLKRSEAYSAIQSYLSAECCASAKRLKADIFKGSQSIILSMDDHEEVYDVFQGIRVMWFSCKTTPKNPSVSFYPSETERRYFTLTFHRDHRDTITKSYIPYVLEEGKAIAFKNRQRKLYTNNPSSNWYSYKPLKWSHVPFEHPASFDTLAMPKKEKESIKKDLLKFSKGQEYYNKIGKPWKRGYLLYGPPGTGKSTMIAAMANFLSYDVYDLELTTVKDNSELRKLLIETTSKSIIVVEDIDCSLHLTGQRAKKEEEKVEEEEEDPDKKVIKEMERRLRVTAK</sequence>
<gene>
    <name evidence="6" type="ORF">BEMITA_LOCUS3585</name>
</gene>
<name>A0A9P0F1C7_BEMTA</name>
<evidence type="ECO:0000256" key="3">
    <source>
        <dbReference type="SAM" id="MobiDB-lite"/>
    </source>
</evidence>
<accession>A0A9P0F1C7</accession>
<dbReference type="Gene3D" id="3.40.50.300">
    <property type="entry name" value="P-loop containing nucleotide triphosphate hydrolases"/>
    <property type="match status" value="1"/>
</dbReference>
<dbReference type="InterPro" id="IPR003959">
    <property type="entry name" value="ATPase_AAA_core"/>
</dbReference>
<feature type="domain" description="AAA-type ATPase N-terminal" evidence="5">
    <location>
        <begin position="25"/>
        <end position="119"/>
    </location>
</feature>
<dbReference type="InterPro" id="IPR050747">
    <property type="entry name" value="Mitochondrial_chaperone_BCS1"/>
</dbReference>
<evidence type="ECO:0000259" key="4">
    <source>
        <dbReference type="Pfam" id="PF00004"/>
    </source>
</evidence>
<keyword evidence="2" id="KW-0460">Magnesium</keyword>
<dbReference type="PANTHER" id="PTHR23070">
    <property type="entry name" value="BCS1 AAA-TYPE ATPASE"/>
    <property type="match status" value="1"/>
</dbReference>
<evidence type="ECO:0000256" key="2">
    <source>
        <dbReference type="ARBA" id="ARBA00022842"/>
    </source>
</evidence>
<feature type="region of interest" description="Disordered" evidence="3">
    <location>
        <begin position="309"/>
        <end position="328"/>
    </location>
</feature>
<organism evidence="6 7">
    <name type="scientific">Bemisia tabaci</name>
    <name type="common">Sweetpotato whitefly</name>
    <name type="synonym">Aleurodes tabaci</name>
    <dbReference type="NCBI Taxonomy" id="7038"/>
    <lineage>
        <taxon>Eukaryota</taxon>
        <taxon>Metazoa</taxon>
        <taxon>Ecdysozoa</taxon>
        <taxon>Arthropoda</taxon>
        <taxon>Hexapoda</taxon>
        <taxon>Insecta</taxon>
        <taxon>Pterygota</taxon>
        <taxon>Neoptera</taxon>
        <taxon>Paraneoptera</taxon>
        <taxon>Hemiptera</taxon>
        <taxon>Sternorrhyncha</taxon>
        <taxon>Aleyrodoidea</taxon>
        <taxon>Aleyrodidae</taxon>
        <taxon>Aleyrodinae</taxon>
        <taxon>Bemisia</taxon>
    </lineage>
</organism>
<dbReference type="InterPro" id="IPR027417">
    <property type="entry name" value="P-loop_NTPase"/>
</dbReference>
<evidence type="ECO:0000259" key="5">
    <source>
        <dbReference type="Pfam" id="PF14363"/>
    </source>
</evidence>
<dbReference type="EMBL" id="OU963863">
    <property type="protein sequence ID" value="CAH0384230.1"/>
    <property type="molecule type" value="Genomic_DNA"/>
</dbReference>
<evidence type="ECO:0000256" key="1">
    <source>
        <dbReference type="ARBA" id="ARBA00001946"/>
    </source>
</evidence>
<dbReference type="InterPro" id="IPR025753">
    <property type="entry name" value="AAA_N_dom"/>
</dbReference>
<dbReference type="SUPFAM" id="SSF52540">
    <property type="entry name" value="P-loop containing nucleoside triphosphate hydrolases"/>
    <property type="match status" value="1"/>
</dbReference>
<reference evidence="6" key="1">
    <citation type="submission" date="2021-12" db="EMBL/GenBank/DDBJ databases">
        <authorList>
            <person name="King R."/>
        </authorList>
    </citation>
    <scope>NUCLEOTIDE SEQUENCE</scope>
</reference>
<evidence type="ECO:0000313" key="6">
    <source>
        <dbReference type="EMBL" id="CAH0384230.1"/>
    </source>
</evidence>
<dbReference type="Pfam" id="PF00004">
    <property type="entry name" value="AAA"/>
    <property type="match status" value="1"/>
</dbReference>
<keyword evidence="7" id="KW-1185">Reference proteome</keyword>
<comment type="cofactor">
    <cofactor evidence="1">
        <name>Mg(2+)</name>
        <dbReference type="ChEBI" id="CHEBI:18420"/>
    </cofactor>
</comment>
<evidence type="ECO:0000313" key="7">
    <source>
        <dbReference type="Proteomes" id="UP001152759"/>
    </source>
</evidence>
<protein>
    <submittedName>
        <fullName evidence="6">Uncharacterized protein</fullName>
    </submittedName>
</protein>
<dbReference type="GO" id="GO:0016887">
    <property type="term" value="F:ATP hydrolysis activity"/>
    <property type="evidence" value="ECO:0007669"/>
    <property type="project" value="InterPro"/>
</dbReference>
<dbReference type="AlphaFoldDB" id="A0A9P0F1C7"/>
<dbReference type="Pfam" id="PF14363">
    <property type="entry name" value="AAA_assoc"/>
    <property type="match status" value="1"/>
</dbReference>
<dbReference type="GO" id="GO:0005524">
    <property type="term" value="F:ATP binding"/>
    <property type="evidence" value="ECO:0007669"/>
    <property type="project" value="InterPro"/>
</dbReference>
<dbReference type="Proteomes" id="UP001152759">
    <property type="component" value="Chromosome 2"/>
</dbReference>
<feature type="domain" description="ATPase AAA-type core" evidence="4">
    <location>
        <begin position="242"/>
        <end position="319"/>
    </location>
</feature>